<feature type="compositionally biased region" description="Polar residues" evidence="1">
    <location>
        <begin position="216"/>
        <end position="232"/>
    </location>
</feature>
<accession>A0ABQ5HCJ5</accession>
<comment type="caution">
    <text evidence="2">The sequence shown here is derived from an EMBL/GenBank/DDBJ whole genome shotgun (WGS) entry which is preliminary data.</text>
</comment>
<evidence type="ECO:0000256" key="1">
    <source>
        <dbReference type="SAM" id="MobiDB-lite"/>
    </source>
</evidence>
<proteinExistence type="predicted"/>
<reference evidence="2" key="1">
    <citation type="journal article" date="2022" name="Int. J. Mol. Sci.">
        <title>Draft Genome of Tanacetum Coccineum: Genomic Comparison of Closely Related Tanacetum-Family Plants.</title>
        <authorList>
            <person name="Yamashiro T."/>
            <person name="Shiraishi A."/>
            <person name="Nakayama K."/>
            <person name="Satake H."/>
        </authorList>
    </citation>
    <scope>NUCLEOTIDE SEQUENCE</scope>
</reference>
<sequence length="320" mass="35136">MSSPNHPTSDIKDAFSSYFLDYTLTSPDYFRVLPRNISPDPSDNLSKYLLASLAISPFHDDPYMQAYNAAANEPPIPPLAPIDPPPVLPPSPVLPLSPKFDSRDFFPPEEIPPPKYTETLVESPILISPSSSVGSSSPVRSTTPPPDYPFDESIFTELDNSLWIIPRPLGGESVPEMPPKRTSTSAAPPMTQAAIKKLVADSVAAALEAQAATMASTSNPNRNTGPTRTPVTKTGNYKEFISCQPFYFNGTEGAVGLIRWFERTESVFSRSKCVKENKVTFATGTLTDDALSWWNAYAQYIGIEQANKITWTELKRLLTN</sequence>
<organism evidence="2 3">
    <name type="scientific">Tanacetum coccineum</name>
    <dbReference type="NCBI Taxonomy" id="301880"/>
    <lineage>
        <taxon>Eukaryota</taxon>
        <taxon>Viridiplantae</taxon>
        <taxon>Streptophyta</taxon>
        <taxon>Embryophyta</taxon>
        <taxon>Tracheophyta</taxon>
        <taxon>Spermatophyta</taxon>
        <taxon>Magnoliopsida</taxon>
        <taxon>eudicotyledons</taxon>
        <taxon>Gunneridae</taxon>
        <taxon>Pentapetalae</taxon>
        <taxon>asterids</taxon>
        <taxon>campanulids</taxon>
        <taxon>Asterales</taxon>
        <taxon>Asteraceae</taxon>
        <taxon>Asteroideae</taxon>
        <taxon>Anthemideae</taxon>
        <taxon>Anthemidinae</taxon>
        <taxon>Tanacetum</taxon>
    </lineage>
</organism>
<name>A0ABQ5HCJ5_9ASTR</name>
<protein>
    <recommendedName>
        <fullName evidence="4">Reverse transcriptase domain-containing protein</fullName>
    </recommendedName>
</protein>
<dbReference type="Proteomes" id="UP001151760">
    <property type="component" value="Unassembled WGS sequence"/>
</dbReference>
<evidence type="ECO:0000313" key="2">
    <source>
        <dbReference type="EMBL" id="GJT85623.1"/>
    </source>
</evidence>
<feature type="region of interest" description="Disordered" evidence="1">
    <location>
        <begin position="213"/>
        <end position="232"/>
    </location>
</feature>
<evidence type="ECO:0000313" key="3">
    <source>
        <dbReference type="Proteomes" id="UP001151760"/>
    </source>
</evidence>
<evidence type="ECO:0008006" key="4">
    <source>
        <dbReference type="Google" id="ProtNLM"/>
    </source>
</evidence>
<reference evidence="2" key="2">
    <citation type="submission" date="2022-01" db="EMBL/GenBank/DDBJ databases">
        <authorList>
            <person name="Yamashiro T."/>
            <person name="Shiraishi A."/>
            <person name="Satake H."/>
            <person name="Nakayama K."/>
        </authorList>
    </citation>
    <scope>NUCLEOTIDE SEQUENCE</scope>
</reference>
<dbReference type="EMBL" id="BQNB010019468">
    <property type="protein sequence ID" value="GJT85623.1"/>
    <property type="molecule type" value="Genomic_DNA"/>
</dbReference>
<keyword evidence="3" id="KW-1185">Reference proteome</keyword>
<gene>
    <name evidence="2" type="ORF">Tco_1067340</name>
</gene>